<evidence type="ECO:0000313" key="15">
    <source>
        <dbReference type="Proteomes" id="UP001642484"/>
    </source>
</evidence>
<evidence type="ECO:0000256" key="10">
    <source>
        <dbReference type="SAM" id="MobiDB-lite"/>
    </source>
</evidence>
<evidence type="ECO:0000256" key="2">
    <source>
        <dbReference type="ARBA" id="ARBA00010941"/>
    </source>
</evidence>
<dbReference type="Pfam" id="PF00316">
    <property type="entry name" value="FBPase"/>
    <property type="match status" value="1"/>
</dbReference>
<dbReference type="EMBL" id="CAXAMN010003725">
    <property type="protein sequence ID" value="CAK9005868.1"/>
    <property type="molecule type" value="Genomic_DNA"/>
</dbReference>
<dbReference type="Proteomes" id="UP001642484">
    <property type="component" value="Unassembled WGS sequence"/>
</dbReference>
<dbReference type="PRINTS" id="PR01958">
    <property type="entry name" value="S17BPHPHTASE"/>
</dbReference>
<proteinExistence type="inferred from homology"/>
<comment type="catalytic activity">
    <reaction evidence="1">
        <text>beta-D-fructose 1,6-bisphosphate + H2O = beta-D-fructose 6-phosphate + phosphate</text>
        <dbReference type="Rhea" id="RHEA:11064"/>
        <dbReference type="ChEBI" id="CHEBI:15377"/>
        <dbReference type="ChEBI" id="CHEBI:32966"/>
        <dbReference type="ChEBI" id="CHEBI:43474"/>
        <dbReference type="ChEBI" id="CHEBI:57634"/>
        <dbReference type="EC" id="3.1.3.11"/>
    </reaction>
</comment>
<dbReference type="EC" id="3.1.3.11" evidence="3"/>
<protein>
    <recommendedName>
        <fullName evidence="3">fructose-bisphosphatase</fullName>
        <ecNumber evidence="3">3.1.3.11</ecNumber>
    </recommendedName>
</protein>
<comment type="caution">
    <text evidence="14">The sequence shown here is derived from an EMBL/GenBank/DDBJ whole genome shotgun (WGS) entry which is preliminary data.</text>
</comment>
<keyword evidence="4" id="KW-0963">Cytoplasm</keyword>
<sequence>MPQMSKLLLGSAAVAGTWAFVAPTPATRDSQLRGAPHRATGTSAAGNTSGSFGATAAVAALGACGVASMRRAGKQQRKADDDAYGASHTSFYTDAVAKDKYDTLEEVLAEKLKDDKLKGMVNELLDACVKITEALRINLVTVNDASNAFGDRQLTVDVIADNLLWDLAKTSKNVFEASSEEEPEIVKTNADGQYVLCWDPLDGSSIVDNNWAVGTIIGVWDKSTGLIGATGRDQVMSIVTLYGPRTTVFITLDDGVYEFTLGDGNKWICSRDKISIKTECKIFAPANMRAAQEVEGYNNLINHYMTNKFTLRYTGGLVPDVCQQFTKGQGVFTNPTSKASPAKLRLAFEAAPFGRLVEMAGGKTSDGVSGNSVLDMKITAVDQRTALAIGSAAEALPSGRLPTLTGSQSPDLRCPRKMQQIHV</sequence>
<feature type="domain" description="Fructose-1-6-bisphosphatase class 1 C-terminal" evidence="13">
    <location>
        <begin position="276"/>
        <end position="394"/>
    </location>
</feature>
<evidence type="ECO:0000256" key="1">
    <source>
        <dbReference type="ARBA" id="ARBA00001273"/>
    </source>
</evidence>
<evidence type="ECO:0000256" key="11">
    <source>
        <dbReference type="SAM" id="SignalP"/>
    </source>
</evidence>
<keyword evidence="11" id="KW-0732">Signal</keyword>
<dbReference type="Pfam" id="PF18913">
    <property type="entry name" value="FBPase_C"/>
    <property type="match status" value="1"/>
</dbReference>
<feature type="domain" description="Fructose-1-6-bisphosphatase class I N-terminal" evidence="12">
    <location>
        <begin position="128"/>
        <end position="268"/>
    </location>
</feature>
<comment type="pathway">
    <text evidence="9">Carbohydrate biosynthesis.</text>
</comment>
<evidence type="ECO:0000256" key="5">
    <source>
        <dbReference type="ARBA" id="ARBA00022723"/>
    </source>
</evidence>
<keyword evidence="8" id="KW-0119">Carbohydrate metabolism</keyword>
<feature type="chain" id="PRO_5046179195" description="fructose-bisphosphatase" evidence="11">
    <location>
        <begin position="20"/>
        <end position="423"/>
    </location>
</feature>
<evidence type="ECO:0000256" key="6">
    <source>
        <dbReference type="ARBA" id="ARBA00022801"/>
    </source>
</evidence>
<dbReference type="InterPro" id="IPR028343">
    <property type="entry name" value="FBPtase"/>
</dbReference>
<dbReference type="InterPro" id="IPR033391">
    <property type="entry name" value="FBPase_N"/>
</dbReference>
<dbReference type="InterPro" id="IPR044015">
    <property type="entry name" value="FBPase_C_dom"/>
</dbReference>
<feature type="region of interest" description="Disordered" evidence="10">
    <location>
        <begin position="399"/>
        <end position="423"/>
    </location>
</feature>
<comment type="similarity">
    <text evidence="2">Belongs to the FBPase class 1 family.</text>
</comment>
<dbReference type="PIRSF" id="PIRSF000904">
    <property type="entry name" value="FBPtase_SBPase"/>
    <property type="match status" value="1"/>
</dbReference>
<dbReference type="PIRSF" id="PIRSF500210">
    <property type="entry name" value="FBPtase"/>
    <property type="match status" value="1"/>
</dbReference>
<evidence type="ECO:0000256" key="4">
    <source>
        <dbReference type="ARBA" id="ARBA00022490"/>
    </source>
</evidence>
<dbReference type="PANTHER" id="PTHR11556">
    <property type="entry name" value="FRUCTOSE-1,6-BISPHOSPHATASE-RELATED"/>
    <property type="match status" value="1"/>
</dbReference>
<organism evidence="14 15">
    <name type="scientific">Durusdinium trenchii</name>
    <dbReference type="NCBI Taxonomy" id="1381693"/>
    <lineage>
        <taxon>Eukaryota</taxon>
        <taxon>Sar</taxon>
        <taxon>Alveolata</taxon>
        <taxon>Dinophyceae</taxon>
        <taxon>Suessiales</taxon>
        <taxon>Symbiodiniaceae</taxon>
        <taxon>Durusdinium</taxon>
    </lineage>
</organism>
<evidence type="ECO:0000256" key="3">
    <source>
        <dbReference type="ARBA" id="ARBA00013093"/>
    </source>
</evidence>
<keyword evidence="6" id="KW-0378">Hydrolase</keyword>
<reference evidence="14 15" key="1">
    <citation type="submission" date="2024-02" db="EMBL/GenBank/DDBJ databases">
        <authorList>
            <person name="Chen Y."/>
            <person name="Shah S."/>
            <person name="Dougan E. K."/>
            <person name="Thang M."/>
            <person name="Chan C."/>
        </authorList>
    </citation>
    <scope>NUCLEOTIDE SEQUENCE [LARGE SCALE GENOMIC DNA]</scope>
</reference>
<gene>
    <name evidence="14" type="ORF">CCMP2556_LOCUS8228</name>
</gene>
<name>A0ABP0IUV0_9DINO</name>
<dbReference type="PANTHER" id="PTHR11556:SF35">
    <property type="entry name" value="SEDOHEPTULOSE-1,7-BISPHOSPHATASE, CHLOROPLASTIC"/>
    <property type="match status" value="1"/>
</dbReference>
<evidence type="ECO:0000256" key="8">
    <source>
        <dbReference type="ARBA" id="ARBA00023277"/>
    </source>
</evidence>
<keyword evidence="5" id="KW-0479">Metal-binding</keyword>
<evidence type="ECO:0000313" key="14">
    <source>
        <dbReference type="EMBL" id="CAK9005868.1"/>
    </source>
</evidence>
<evidence type="ECO:0000256" key="7">
    <source>
        <dbReference type="ARBA" id="ARBA00022842"/>
    </source>
</evidence>
<feature type="signal peptide" evidence="11">
    <location>
        <begin position="1"/>
        <end position="19"/>
    </location>
</feature>
<dbReference type="InterPro" id="IPR023079">
    <property type="entry name" value="SBPase"/>
</dbReference>
<keyword evidence="15" id="KW-1185">Reference proteome</keyword>
<evidence type="ECO:0000259" key="13">
    <source>
        <dbReference type="Pfam" id="PF18913"/>
    </source>
</evidence>
<dbReference type="Gene3D" id="3.30.540.10">
    <property type="entry name" value="Fructose-1,6-Bisphosphatase, subunit A, domain 1"/>
    <property type="match status" value="1"/>
</dbReference>
<keyword evidence="7" id="KW-0460">Magnesium</keyword>
<dbReference type="InterPro" id="IPR000146">
    <property type="entry name" value="FBPase_class-1"/>
</dbReference>
<evidence type="ECO:0000259" key="12">
    <source>
        <dbReference type="Pfam" id="PF00316"/>
    </source>
</evidence>
<dbReference type="SUPFAM" id="SSF56655">
    <property type="entry name" value="Carbohydrate phosphatase"/>
    <property type="match status" value="1"/>
</dbReference>
<accession>A0ABP0IUV0</accession>
<dbReference type="Gene3D" id="3.40.190.80">
    <property type="match status" value="1"/>
</dbReference>
<evidence type="ECO:0000256" key="9">
    <source>
        <dbReference type="ARBA" id="ARBA00024331"/>
    </source>
</evidence>